<proteinExistence type="predicted"/>
<dbReference type="EMBL" id="LFZO01000091">
    <property type="protein sequence ID" value="KXT14180.1"/>
    <property type="molecule type" value="Genomic_DNA"/>
</dbReference>
<reference evidence="2 3" key="1">
    <citation type="submission" date="2015-07" db="EMBL/GenBank/DDBJ databases">
        <title>Comparative genomics of the Sigatoka disease complex on banana suggests a link between parallel evolutionary changes in Pseudocercospora fijiensis and Pseudocercospora eumusae and increased virulence on the banana host.</title>
        <authorList>
            <person name="Chang T.-C."/>
            <person name="Salvucci A."/>
            <person name="Crous P.W."/>
            <person name="Stergiopoulos I."/>
        </authorList>
    </citation>
    <scope>NUCLEOTIDE SEQUENCE [LARGE SCALE GENOMIC DNA]</scope>
    <source>
        <strain evidence="2 3">CBS 116634</strain>
    </source>
</reference>
<organism evidence="2 3">
    <name type="scientific">Pseudocercospora musae</name>
    <dbReference type="NCBI Taxonomy" id="113226"/>
    <lineage>
        <taxon>Eukaryota</taxon>
        <taxon>Fungi</taxon>
        <taxon>Dikarya</taxon>
        <taxon>Ascomycota</taxon>
        <taxon>Pezizomycotina</taxon>
        <taxon>Dothideomycetes</taxon>
        <taxon>Dothideomycetidae</taxon>
        <taxon>Mycosphaerellales</taxon>
        <taxon>Mycosphaerellaceae</taxon>
        <taxon>Pseudocercospora</taxon>
    </lineage>
</organism>
<keyword evidence="3" id="KW-1185">Reference proteome</keyword>
<accession>A0A139IHK8</accession>
<evidence type="ECO:0000256" key="1">
    <source>
        <dbReference type="SAM" id="MobiDB-lite"/>
    </source>
</evidence>
<gene>
    <name evidence="2" type="ORF">AC579_2455</name>
</gene>
<protein>
    <submittedName>
        <fullName evidence="2">Uncharacterized protein</fullName>
    </submittedName>
</protein>
<dbReference type="AlphaFoldDB" id="A0A139IHK8"/>
<name>A0A139IHK8_9PEZI</name>
<evidence type="ECO:0000313" key="3">
    <source>
        <dbReference type="Proteomes" id="UP000073492"/>
    </source>
</evidence>
<dbReference type="Proteomes" id="UP000073492">
    <property type="component" value="Unassembled WGS sequence"/>
</dbReference>
<feature type="region of interest" description="Disordered" evidence="1">
    <location>
        <begin position="1"/>
        <end position="21"/>
    </location>
</feature>
<evidence type="ECO:0000313" key="2">
    <source>
        <dbReference type="EMBL" id="KXT14180.1"/>
    </source>
</evidence>
<comment type="caution">
    <text evidence="2">The sequence shown here is derived from an EMBL/GenBank/DDBJ whole genome shotgun (WGS) entry which is preliminary data.</text>
</comment>
<sequence>MRRSTGMARLRPGSAADYRENHVSQLERGVSIMASTSRNTVIEASATKQLLANINAYLTQKKVQDMRTQITSTKSGVLSEL</sequence>